<name>W9X3R4_9EURO</name>
<dbReference type="NCBIfam" id="TIGR01489">
    <property type="entry name" value="DKMTPPase-SF"/>
    <property type="match status" value="1"/>
</dbReference>
<evidence type="ECO:0000313" key="2">
    <source>
        <dbReference type="EMBL" id="EXJ71930.1"/>
    </source>
</evidence>
<proteinExistence type="predicted"/>
<dbReference type="InterPro" id="IPR023214">
    <property type="entry name" value="HAD_sf"/>
</dbReference>
<comment type="caution">
    <text evidence="2">The sequence shown here is derived from an EMBL/GenBank/DDBJ whole genome shotgun (WGS) entry which is preliminary data.</text>
</comment>
<dbReference type="GeneID" id="19189155"/>
<evidence type="ECO:0000256" key="1">
    <source>
        <dbReference type="ARBA" id="ARBA00022801"/>
    </source>
</evidence>
<protein>
    <recommendedName>
        <fullName evidence="4">2,3-diketo-5-methylthio-1-phosphopentane phosphatase</fullName>
    </recommendedName>
</protein>
<organism evidence="2 3">
    <name type="scientific">Cladophialophora psammophila CBS 110553</name>
    <dbReference type="NCBI Taxonomy" id="1182543"/>
    <lineage>
        <taxon>Eukaryota</taxon>
        <taxon>Fungi</taxon>
        <taxon>Dikarya</taxon>
        <taxon>Ascomycota</taxon>
        <taxon>Pezizomycotina</taxon>
        <taxon>Eurotiomycetes</taxon>
        <taxon>Chaetothyriomycetidae</taxon>
        <taxon>Chaetothyriales</taxon>
        <taxon>Herpotrichiellaceae</taxon>
        <taxon>Cladophialophora</taxon>
    </lineage>
</organism>
<gene>
    <name evidence="2" type="ORF">A1O5_04431</name>
</gene>
<evidence type="ECO:0000313" key="3">
    <source>
        <dbReference type="Proteomes" id="UP000019471"/>
    </source>
</evidence>
<dbReference type="RefSeq" id="XP_007743228.1">
    <property type="nucleotide sequence ID" value="XM_007745038.1"/>
</dbReference>
<dbReference type="NCBIfam" id="TIGR01488">
    <property type="entry name" value="HAD-SF-IB"/>
    <property type="match status" value="1"/>
</dbReference>
<evidence type="ECO:0008006" key="4">
    <source>
        <dbReference type="Google" id="ProtNLM"/>
    </source>
</evidence>
<dbReference type="GO" id="GO:0016791">
    <property type="term" value="F:phosphatase activity"/>
    <property type="evidence" value="ECO:0007669"/>
    <property type="project" value="InterPro"/>
</dbReference>
<keyword evidence="3" id="KW-1185">Reference proteome</keyword>
<dbReference type="EMBL" id="AMGX01000006">
    <property type="protein sequence ID" value="EXJ71930.1"/>
    <property type="molecule type" value="Genomic_DNA"/>
</dbReference>
<dbReference type="Gene3D" id="3.90.1470.20">
    <property type="match status" value="1"/>
</dbReference>
<dbReference type="InterPro" id="IPR050849">
    <property type="entry name" value="HAD-like_hydrolase_phosphatase"/>
</dbReference>
<dbReference type="Proteomes" id="UP000019471">
    <property type="component" value="Unassembled WGS sequence"/>
</dbReference>
<dbReference type="PANTHER" id="PTHR28181">
    <property type="entry name" value="UPF0655 PROTEIN YCR015C"/>
    <property type="match status" value="1"/>
</dbReference>
<dbReference type="SUPFAM" id="SSF56784">
    <property type="entry name" value="HAD-like"/>
    <property type="match status" value="1"/>
</dbReference>
<dbReference type="InterPro" id="IPR036412">
    <property type="entry name" value="HAD-like_sf"/>
</dbReference>
<dbReference type="eggNOG" id="ENOG502QW23">
    <property type="taxonomic scope" value="Eukaryota"/>
</dbReference>
<dbReference type="Gene3D" id="3.40.50.1000">
    <property type="entry name" value="HAD superfamily/HAD-like"/>
    <property type="match status" value="1"/>
</dbReference>
<dbReference type="OrthoDB" id="2342176at2759"/>
<dbReference type="AlphaFoldDB" id="W9X3R4"/>
<dbReference type="Pfam" id="PF12710">
    <property type="entry name" value="HAD"/>
    <property type="match status" value="1"/>
</dbReference>
<reference evidence="2 3" key="1">
    <citation type="submission" date="2013-03" db="EMBL/GenBank/DDBJ databases">
        <title>The Genome Sequence of Cladophialophora psammophila CBS 110553.</title>
        <authorList>
            <consortium name="The Broad Institute Genomics Platform"/>
            <person name="Cuomo C."/>
            <person name="de Hoog S."/>
            <person name="Gorbushina A."/>
            <person name="Walker B."/>
            <person name="Young S.K."/>
            <person name="Zeng Q."/>
            <person name="Gargeya S."/>
            <person name="Fitzgerald M."/>
            <person name="Haas B."/>
            <person name="Abouelleil A."/>
            <person name="Allen A.W."/>
            <person name="Alvarado L."/>
            <person name="Arachchi H.M."/>
            <person name="Berlin A.M."/>
            <person name="Chapman S.B."/>
            <person name="Gainer-Dewar J."/>
            <person name="Goldberg J."/>
            <person name="Griggs A."/>
            <person name="Gujja S."/>
            <person name="Hansen M."/>
            <person name="Howarth C."/>
            <person name="Imamovic A."/>
            <person name="Ireland A."/>
            <person name="Larimer J."/>
            <person name="McCowan C."/>
            <person name="Murphy C."/>
            <person name="Pearson M."/>
            <person name="Poon T.W."/>
            <person name="Priest M."/>
            <person name="Roberts A."/>
            <person name="Saif S."/>
            <person name="Shea T."/>
            <person name="Sisk P."/>
            <person name="Sykes S."/>
            <person name="Wortman J."/>
            <person name="Nusbaum C."/>
            <person name="Birren B."/>
        </authorList>
    </citation>
    <scope>NUCLEOTIDE SEQUENCE [LARGE SCALE GENOMIC DNA]</scope>
    <source>
        <strain evidence="2 3">CBS 110553</strain>
    </source>
</reference>
<dbReference type="PANTHER" id="PTHR28181:SF2">
    <property type="entry name" value="PHOSPHORIC MONOESTER HYDROLASE"/>
    <property type="match status" value="1"/>
</dbReference>
<dbReference type="InterPro" id="IPR006384">
    <property type="entry name" value="HAD_hydro_PyrdxlP_Pase-like"/>
</dbReference>
<accession>W9X3R4</accession>
<dbReference type="HOGENOM" id="CLU_058495_0_0_1"/>
<sequence>MAPIAITPPPVEPKRARPGMLRANTANMGTKRKIICFSDFDGTIFMQDTGHTLFDNFGCGPERRKILAKQLESGERSFREVSDELYASLDVPFEDGFEVMKTALDIDPDFQTFHEFCVNNNIPFNVISAGLKPVLRRVLDHFIGEEMSKHIEIVANDAKIADDGSKWEAVWRHDTELGHDKARSINEYKAAARLESDNGTIPMIIFVGDGVSDLSAAREADVLFARRGLKLEEYCIEHGLSYIPFDTFADIQKELIKIAKVDEEKTHGRGLPSNFNPRANMWRRVSSRAAVPVFTALSPHKEEKAFLWPNTFTQPATVANKDQVKTALAAPVA</sequence>
<keyword evidence="1" id="KW-0378">Hydrolase</keyword>
<dbReference type="STRING" id="1182543.W9X3R4"/>